<dbReference type="HOGENOM" id="CLU_2178938_0_0_4"/>
<sequence length="109" mass="12542">MREGEYYMPVASRAAPCLAGECAAFPISPHAPSRVLSIILKETFVETSPPAGRSWLWLILLIPYIALLWLPFYNDTHPSLAGFPFFYWYQFLWVPLTSLLIYIVYRGLK</sequence>
<organism evidence="2 3">
    <name type="scientific">Paraburkholderia atlantica</name>
    <dbReference type="NCBI Taxonomy" id="2654982"/>
    <lineage>
        <taxon>Bacteria</taxon>
        <taxon>Pseudomonadati</taxon>
        <taxon>Pseudomonadota</taxon>
        <taxon>Betaproteobacteria</taxon>
        <taxon>Burkholderiales</taxon>
        <taxon>Burkholderiaceae</taxon>
        <taxon>Paraburkholderia</taxon>
    </lineage>
</organism>
<dbReference type="STRING" id="640511.BC1002_4450"/>
<feature type="transmembrane region" description="Helical" evidence="1">
    <location>
        <begin position="55"/>
        <end position="73"/>
    </location>
</feature>
<reference evidence="2 3" key="2">
    <citation type="journal article" date="2012" name="J. Bacteriol.">
        <title>Genome Sequences of Burkholderia sp. Strains CCGE1002 and H160, Isolated from Legume Nodules in Mexico and Brazil.</title>
        <authorList>
            <person name="Ormeno-Orrillo E."/>
            <person name="Rogel M.A."/>
            <person name="Chueire L.M."/>
            <person name="Tiedje J.M."/>
            <person name="Martinez-Romero E."/>
            <person name="Hungria M."/>
        </authorList>
    </citation>
    <scope>NUCLEOTIDE SEQUENCE [LARGE SCALE GENOMIC DNA]</scope>
    <source>
        <strain evidence="2 3">CCGE1002</strain>
    </source>
</reference>
<reference evidence="3" key="1">
    <citation type="submission" date="2010-04" db="EMBL/GenBank/DDBJ databases">
        <title>Complete sequence of chromosome 2 of Burkholderia sp. CCGE1002.</title>
        <authorList>
            <consortium name="US DOE Joint Genome Institute"/>
            <person name="Lucas S."/>
            <person name="Copeland A."/>
            <person name="Lapidus A."/>
            <person name="Cheng J.-F."/>
            <person name="Bruce D."/>
            <person name="Goodwin L."/>
            <person name="Pitluck S."/>
            <person name="Chertkov O."/>
            <person name="Detter J.C."/>
            <person name="Han C."/>
            <person name="Tapia R."/>
            <person name="Land M."/>
            <person name="Hauser L."/>
            <person name="Kyrpides N."/>
            <person name="Ovchinnikova G."/>
            <person name="Martinez-Romero E."/>
            <person name="Hernandez M.A.R."/>
            <person name="Tiedje J.M."/>
            <person name="Woyke T."/>
        </authorList>
    </citation>
    <scope>NUCLEOTIDE SEQUENCE [LARGE SCALE GENOMIC DNA]</scope>
    <source>
        <strain evidence="3">CCGE1002</strain>
    </source>
</reference>
<keyword evidence="1" id="KW-1133">Transmembrane helix</keyword>
<evidence type="ECO:0008006" key="4">
    <source>
        <dbReference type="Google" id="ProtNLM"/>
    </source>
</evidence>
<dbReference type="EMBL" id="CP002014">
    <property type="protein sequence ID" value="ADG18428.1"/>
    <property type="molecule type" value="Genomic_DNA"/>
</dbReference>
<proteinExistence type="predicted"/>
<gene>
    <name evidence="2" type="ordered locus">BC1002_4450</name>
</gene>
<name>D5WIY3_PARAM</name>
<evidence type="ECO:0000256" key="1">
    <source>
        <dbReference type="SAM" id="Phobius"/>
    </source>
</evidence>
<dbReference type="eggNOG" id="ENOG5033A73">
    <property type="taxonomic scope" value="Bacteria"/>
</dbReference>
<dbReference type="Proteomes" id="UP000002190">
    <property type="component" value="Chromosome 2"/>
</dbReference>
<dbReference type="Pfam" id="PF11755">
    <property type="entry name" value="DUF3311"/>
    <property type="match status" value="1"/>
</dbReference>
<feature type="transmembrane region" description="Helical" evidence="1">
    <location>
        <begin position="85"/>
        <end position="105"/>
    </location>
</feature>
<dbReference type="AlphaFoldDB" id="D5WIY3"/>
<keyword evidence="1" id="KW-0472">Membrane</keyword>
<accession>D5WIY3</accession>
<evidence type="ECO:0000313" key="2">
    <source>
        <dbReference type="EMBL" id="ADG18428.1"/>
    </source>
</evidence>
<keyword evidence="1" id="KW-0812">Transmembrane</keyword>
<protein>
    <recommendedName>
        <fullName evidence="4">DUF3311 domain-containing protein</fullName>
    </recommendedName>
</protein>
<dbReference type="InterPro" id="IPR021741">
    <property type="entry name" value="DUF3311"/>
</dbReference>
<evidence type="ECO:0000313" key="3">
    <source>
        <dbReference type="Proteomes" id="UP000002190"/>
    </source>
</evidence>
<dbReference type="KEGG" id="bge:BC1002_4450"/>